<reference evidence="2" key="1">
    <citation type="journal article" date="2020" name="New Phytol.">
        <title>Comparative genomics reveals dynamic genome evolution in host specialist ectomycorrhizal fungi.</title>
        <authorList>
            <person name="Lofgren L.A."/>
            <person name="Nguyen N.H."/>
            <person name="Vilgalys R."/>
            <person name="Ruytinx J."/>
            <person name="Liao H.L."/>
            <person name="Branco S."/>
            <person name="Kuo A."/>
            <person name="LaButti K."/>
            <person name="Lipzen A."/>
            <person name="Andreopoulos W."/>
            <person name="Pangilinan J."/>
            <person name="Riley R."/>
            <person name="Hundley H."/>
            <person name="Na H."/>
            <person name="Barry K."/>
            <person name="Grigoriev I.V."/>
            <person name="Stajich J.E."/>
            <person name="Kennedy P.G."/>
        </authorList>
    </citation>
    <scope>NUCLEOTIDE SEQUENCE</scope>
    <source>
        <strain evidence="2">MN1</strain>
    </source>
</reference>
<dbReference type="RefSeq" id="XP_041187020.1">
    <property type="nucleotide sequence ID" value="XM_041341147.1"/>
</dbReference>
<comment type="caution">
    <text evidence="2">The sequence shown here is derived from an EMBL/GenBank/DDBJ whole genome shotgun (WGS) entry which is preliminary data.</text>
</comment>
<feature type="compositionally biased region" description="Polar residues" evidence="1">
    <location>
        <begin position="80"/>
        <end position="93"/>
    </location>
</feature>
<feature type="compositionally biased region" description="Pro residues" evidence="1">
    <location>
        <begin position="48"/>
        <end position="57"/>
    </location>
</feature>
<evidence type="ECO:0000256" key="1">
    <source>
        <dbReference type="SAM" id="MobiDB-lite"/>
    </source>
</evidence>
<organism evidence="2 3">
    <name type="scientific">Suillus subaureus</name>
    <dbReference type="NCBI Taxonomy" id="48587"/>
    <lineage>
        <taxon>Eukaryota</taxon>
        <taxon>Fungi</taxon>
        <taxon>Dikarya</taxon>
        <taxon>Basidiomycota</taxon>
        <taxon>Agaricomycotina</taxon>
        <taxon>Agaricomycetes</taxon>
        <taxon>Agaricomycetidae</taxon>
        <taxon>Boletales</taxon>
        <taxon>Suillineae</taxon>
        <taxon>Suillaceae</taxon>
        <taxon>Suillus</taxon>
    </lineage>
</organism>
<gene>
    <name evidence="2" type="ORF">BJ212DRAFT_1486660</name>
</gene>
<protein>
    <submittedName>
        <fullName evidence="2">Uncharacterized protein</fullName>
    </submittedName>
</protein>
<evidence type="ECO:0000313" key="2">
    <source>
        <dbReference type="EMBL" id="KAG1804540.1"/>
    </source>
</evidence>
<dbReference type="GeneID" id="64635163"/>
<dbReference type="AlphaFoldDB" id="A0A9P7DW96"/>
<feature type="region of interest" description="Disordered" evidence="1">
    <location>
        <begin position="261"/>
        <end position="284"/>
    </location>
</feature>
<name>A0A9P7DW96_9AGAM</name>
<evidence type="ECO:0000313" key="3">
    <source>
        <dbReference type="Proteomes" id="UP000807769"/>
    </source>
</evidence>
<feature type="compositionally biased region" description="Pro residues" evidence="1">
    <location>
        <begin position="272"/>
        <end position="284"/>
    </location>
</feature>
<sequence length="284" mass="32383">MDHQDSDGAASHHAPVQPQIPQPGPSSEVSHEAPHQPHLTDSCSCDPHNPPQNPPEPVQCTPHVPLTCNLPDRLTDPHSHNPSQSLSNESMQNPPEPVQHAPRVPLTHDLPEQLQLESCELSHEPIIHTGGWYEPTECGYDTRNICDPLDTCNFHCPHDPIHYHHCEYVCDTSPWDCDACDTFYHQGGHPQDNFHPANFHDSHIREHDHTHPVYPSRYSPIPDHMYAHEVKEHQWLPHYHDNMGRTRGYLDRQGPWRRYQDPCDNHLSQSYPPSPNAHPAPPLS</sequence>
<dbReference type="EMBL" id="JABBWG010000057">
    <property type="protein sequence ID" value="KAG1804540.1"/>
    <property type="molecule type" value="Genomic_DNA"/>
</dbReference>
<accession>A0A9P7DW96</accession>
<feature type="region of interest" description="Disordered" evidence="1">
    <location>
        <begin position="1"/>
        <end position="103"/>
    </location>
</feature>
<dbReference type="OrthoDB" id="10439780at2759"/>
<keyword evidence="3" id="KW-1185">Reference proteome</keyword>
<dbReference type="Proteomes" id="UP000807769">
    <property type="component" value="Unassembled WGS sequence"/>
</dbReference>
<proteinExistence type="predicted"/>